<comment type="caution">
    <text evidence="2">The sequence shown here is derived from an EMBL/GenBank/DDBJ whole genome shotgun (WGS) entry which is preliminary data.</text>
</comment>
<dbReference type="Proteomes" id="UP000325081">
    <property type="component" value="Unassembled WGS sequence"/>
</dbReference>
<feature type="region of interest" description="Disordered" evidence="1">
    <location>
        <begin position="51"/>
        <end position="74"/>
    </location>
</feature>
<dbReference type="EMBL" id="BKCP01005732">
    <property type="protein sequence ID" value="GER39634.1"/>
    <property type="molecule type" value="Genomic_DNA"/>
</dbReference>
<sequence length="107" mass="12294">MVATSGRDRVRRKPQFTREQGSPEFFARWRRRWAATQGVGGERVVALLGSRRRGLATGSDRNSQVHSEDTRRREARGIRFAETARRRGSPAIGLRVARRMAKEEMTR</sequence>
<name>A0A5A7Q3L3_STRAF</name>
<gene>
    <name evidence="2" type="ORF">STAS_16262</name>
</gene>
<reference evidence="3" key="1">
    <citation type="journal article" date="2019" name="Curr. Biol.">
        <title>Genome Sequence of Striga asiatica Provides Insight into the Evolution of Plant Parasitism.</title>
        <authorList>
            <person name="Yoshida S."/>
            <person name="Kim S."/>
            <person name="Wafula E.K."/>
            <person name="Tanskanen J."/>
            <person name="Kim Y.M."/>
            <person name="Honaas L."/>
            <person name="Yang Z."/>
            <person name="Spallek T."/>
            <person name="Conn C.E."/>
            <person name="Ichihashi Y."/>
            <person name="Cheong K."/>
            <person name="Cui S."/>
            <person name="Der J.P."/>
            <person name="Gundlach H."/>
            <person name="Jiao Y."/>
            <person name="Hori C."/>
            <person name="Ishida J.K."/>
            <person name="Kasahara H."/>
            <person name="Kiba T."/>
            <person name="Kim M.S."/>
            <person name="Koo N."/>
            <person name="Laohavisit A."/>
            <person name="Lee Y.H."/>
            <person name="Lumba S."/>
            <person name="McCourt P."/>
            <person name="Mortimer J.C."/>
            <person name="Mutuku J.M."/>
            <person name="Nomura T."/>
            <person name="Sasaki-Sekimoto Y."/>
            <person name="Seto Y."/>
            <person name="Wang Y."/>
            <person name="Wakatake T."/>
            <person name="Sakakibara H."/>
            <person name="Demura T."/>
            <person name="Yamaguchi S."/>
            <person name="Yoneyama K."/>
            <person name="Manabe R.I."/>
            <person name="Nelson D.C."/>
            <person name="Schulman A.H."/>
            <person name="Timko M.P."/>
            <person name="dePamphilis C.W."/>
            <person name="Choi D."/>
            <person name="Shirasu K."/>
        </authorList>
    </citation>
    <scope>NUCLEOTIDE SEQUENCE [LARGE SCALE GENOMIC DNA]</scope>
    <source>
        <strain evidence="3">cv. UVA1</strain>
    </source>
</reference>
<accession>A0A5A7Q3L3</accession>
<evidence type="ECO:0000313" key="3">
    <source>
        <dbReference type="Proteomes" id="UP000325081"/>
    </source>
</evidence>
<keyword evidence="3" id="KW-1185">Reference proteome</keyword>
<protein>
    <submittedName>
        <fullName evidence="2">Villin-like 1</fullName>
    </submittedName>
</protein>
<organism evidence="2 3">
    <name type="scientific">Striga asiatica</name>
    <name type="common">Asiatic witchweed</name>
    <name type="synonym">Buchnera asiatica</name>
    <dbReference type="NCBI Taxonomy" id="4170"/>
    <lineage>
        <taxon>Eukaryota</taxon>
        <taxon>Viridiplantae</taxon>
        <taxon>Streptophyta</taxon>
        <taxon>Embryophyta</taxon>
        <taxon>Tracheophyta</taxon>
        <taxon>Spermatophyta</taxon>
        <taxon>Magnoliopsida</taxon>
        <taxon>eudicotyledons</taxon>
        <taxon>Gunneridae</taxon>
        <taxon>Pentapetalae</taxon>
        <taxon>asterids</taxon>
        <taxon>lamiids</taxon>
        <taxon>Lamiales</taxon>
        <taxon>Orobanchaceae</taxon>
        <taxon>Buchnereae</taxon>
        <taxon>Striga</taxon>
    </lineage>
</organism>
<feature type="region of interest" description="Disordered" evidence="1">
    <location>
        <begin position="1"/>
        <end position="21"/>
    </location>
</feature>
<dbReference type="AlphaFoldDB" id="A0A5A7Q3L3"/>
<evidence type="ECO:0000256" key="1">
    <source>
        <dbReference type="SAM" id="MobiDB-lite"/>
    </source>
</evidence>
<proteinExistence type="predicted"/>
<evidence type="ECO:0000313" key="2">
    <source>
        <dbReference type="EMBL" id="GER39634.1"/>
    </source>
</evidence>